<name>A0A0L1IM77_ASPN3</name>
<dbReference type="EMBL" id="JNOM01000619">
    <property type="protein sequence ID" value="KNG80380.1"/>
    <property type="molecule type" value="Genomic_DNA"/>
</dbReference>
<dbReference type="AlphaFoldDB" id="A0A0L1IM77"/>
<dbReference type="RefSeq" id="XP_015401303.1">
    <property type="nucleotide sequence ID" value="XM_015556708.1"/>
</dbReference>
<sequence length="42" mass="4796">MQLPVLVHDQINFWKRSDWIIGSPAVLEPYWLGGDSKVVSGR</sequence>
<accession>A0A0L1IM77</accession>
<keyword evidence="2" id="KW-1185">Reference proteome</keyword>
<organism evidence="1 2">
    <name type="scientific">Aspergillus nomiae NRRL (strain ATCC 15546 / NRRL 13137 / CBS 260.88 / M93)</name>
    <dbReference type="NCBI Taxonomy" id="1509407"/>
    <lineage>
        <taxon>Eukaryota</taxon>
        <taxon>Fungi</taxon>
        <taxon>Dikarya</taxon>
        <taxon>Ascomycota</taxon>
        <taxon>Pezizomycotina</taxon>
        <taxon>Eurotiomycetes</taxon>
        <taxon>Eurotiomycetidae</taxon>
        <taxon>Eurotiales</taxon>
        <taxon>Aspergillaceae</taxon>
        <taxon>Aspergillus</taxon>
        <taxon>Aspergillus subgen. Circumdati</taxon>
    </lineage>
</organism>
<proteinExistence type="predicted"/>
<dbReference type="GeneID" id="26813256"/>
<evidence type="ECO:0000313" key="2">
    <source>
        <dbReference type="Proteomes" id="UP000037505"/>
    </source>
</evidence>
<dbReference type="Proteomes" id="UP000037505">
    <property type="component" value="Unassembled WGS sequence"/>
</dbReference>
<comment type="caution">
    <text evidence="1">The sequence shown here is derived from an EMBL/GenBank/DDBJ whole genome shotgun (WGS) entry which is preliminary data.</text>
</comment>
<evidence type="ECO:0000313" key="1">
    <source>
        <dbReference type="EMBL" id="KNG80380.1"/>
    </source>
</evidence>
<feature type="non-terminal residue" evidence="1">
    <location>
        <position position="42"/>
    </location>
</feature>
<reference evidence="1 2" key="1">
    <citation type="submission" date="2014-06" db="EMBL/GenBank/DDBJ databases">
        <title>The Genome of the Aflatoxigenic Filamentous Fungus Aspergillus nomius.</title>
        <authorList>
            <person name="Moore M.G."/>
            <person name="Shannon B.M."/>
            <person name="Brian M.M."/>
        </authorList>
    </citation>
    <scope>NUCLEOTIDE SEQUENCE [LARGE SCALE GENOMIC DNA]</scope>
    <source>
        <strain evidence="1 2">NRRL 13137</strain>
    </source>
</reference>
<protein>
    <submittedName>
        <fullName evidence="1">Uncharacterized protein</fullName>
    </submittedName>
</protein>
<gene>
    <name evidence="1" type="ORF">ANOM_011452</name>
</gene>